<evidence type="ECO:0000313" key="1">
    <source>
        <dbReference type="EnsemblPlants" id="Solyc04g025470.1.1"/>
    </source>
</evidence>
<evidence type="ECO:0000313" key="2">
    <source>
        <dbReference type="Proteomes" id="UP000004994"/>
    </source>
</evidence>
<name>K4BQZ2_SOLLC</name>
<keyword evidence="2" id="KW-1185">Reference proteome</keyword>
<dbReference type="Gramene" id="Solyc04g025470.1.1">
    <property type="protein sequence ID" value="Solyc04g025470.1.1"/>
    <property type="gene ID" value="Solyc04g025470.1"/>
</dbReference>
<accession>K4BQZ2</accession>
<dbReference type="EnsemblPlants" id="Solyc04g025470.1.1">
    <property type="protein sequence ID" value="Solyc04g025470.1.1"/>
    <property type="gene ID" value="Solyc04g025470.1"/>
</dbReference>
<organism evidence="1">
    <name type="scientific">Solanum lycopersicum</name>
    <name type="common">Tomato</name>
    <name type="synonym">Lycopersicon esculentum</name>
    <dbReference type="NCBI Taxonomy" id="4081"/>
    <lineage>
        <taxon>Eukaryota</taxon>
        <taxon>Viridiplantae</taxon>
        <taxon>Streptophyta</taxon>
        <taxon>Embryophyta</taxon>
        <taxon>Tracheophyta</taxon>
        <taxon>Spermatophyta</taxon>
        <taxon>Magnoliopsida</taxon>
        <taxon>eudicotyledons</taxon>
        <taxon>Gunneridae</taxon>
        <taxon>Pentapetalae</taxon>
        <taxon>asterids</taxon>
        <taxon>lamiids</taxon>
        <taxon>Solanales</taxon>
        <taxon>Solanaceae</taxon>
        <taxon>Solanoideae</taxon>
        <taxon>Solaneae</taxon>
        <taxon>Solanum</taxon>
        <taxon>Solanum subgen. Lycopersicon</taxon>
    </lineage>
</organism>
<dbReference type="HOGENOM" id="CLU_3336539_0_0_1"/>
<protein>
    <submittedName>
        <fullName evidence="1">Uncharacterized protein</fullName>
    </submittedName>
</protein>
<proteinExistence type="predicted"/>
<sequence length="38" mass="4320">MHDLQKSFHFPILGLYISGDTMMGIICQGILKSWPQVN</sequence>
<dbReference type="AlphaFoldDB" id="K4BQZ2"/>
<dbReference type="InParanoid" id="K4BQZ2"/>
<reference evidence="1" key="2">
    <citation type="submission" date="2015-06" db="UniProtKB">
        <authorList>
            <consortium name="EnsemblPlants"/>
        </authorList>
    </citation>
    <scope>IDENTIFICATION</scope>
    <source>
        <strain evidence="1">cv. Heinz 1706</strain>
    </source>
</reference>
<reference evidence="1" key="1">
    <citation type="journal article" date="2012" name="Nature">
        <title>The tomato genome sequence provides insights into fleshy fruit evolution.</title>
        <authorList>
            <consortium name="Tomato Genome Consortium"/>
        </authorList>
    </citation>
    <scope>NUCLEOTIDE SEQUENCE [LARGE SCALE GENOMIC DNA]</scope>
    <source>
        <strain evidence="1">cv. Heinz 1706</strain>
    </source>
</reference>
<dbReference type="PaxDb" id="4081-Solyc04g025470.1.1"/>
<dbReference type="Proteomes" id="UP000004994">
    <property type="component" value="Chromosome 4"/>
</dbReference>